<gene>
    <name evidence="3" type="ORF">AKJ09_07238</name>
</gene>
<dbReference type="CDD" id="cd07814">
    <property type="entry name" value="SRPBCC_CalC_Aha1-like"/>
    <property type="match status" value="1"/>
</dbReference>
<sequence>MEAGTDVQSRGAKKELVLTRVIDAPAETVFEVWTKPEHLARWWGPQGFTLPSCDVDFRVGGALRYQMRSPSGEDHWLRGVVLEIVAPKRIVFSFAWGDEERSTQPETRVTVTFEERDGKTTFTLRHSGFDSVDAVRDHEDGWAQALDRMAAHAASSSRKA</sequence>
<dbReference type="RefSeq" id="WP_146651843.1">
    <property type="nucleotide sequence ID" value="NZ_CP012333.1"/>
</dbReference>
<dbReference type="AlphaFoldDB" id="A0A0K1Q591"/>
<organism evidence="3 4">
    <name type="scientific">Labilithrix luteola</name>
    <dbReference type="NCBI Taxonomy" id="1391654"/>
    <lineage>
        <taxon>Bacteria</taxon>
        <taxon>Pseudomonadati</taxon>
        <taxon>Myxococcota</taxon>
        <taxon>Polyangia</taxon>
        <taxon>Polyangiales</taxon>
        <taxon>Labilitrichaceae</taxon>
        <taxon>Labilithrix</taxon>
    </lineage>
</organism>
<dbReference type="InterPro" id="IPR013538">
    <property type="entry name" value="ASHA1/2-like_C"/>
</dbReference>
<dbReference type="InterPro" id="IPR023393">
    <property type="entry name" value="START-like_dom_sf"/>
</dbReference>
<dbReference type="SUPFAM" id="SSF55961">
    <property type="entry name" value="Bet v1-like"/>
    <property type="match status" value="1"/>
</dbReference>
<dbReference type="Gene3D" id="3.30.530.20">
    <property type="match status" value="1"/>
</dbReference>
<feature type="domain" description="Activator of Hsp90 ATPase homologue 1/2-like C-terminal" evidence="2">
    <location>
        <begin position="23"/>
        <end position="152"/>
    </location>
</feature>
<evidence type="ECO:0000313" key="4">
    <source>
        <dbReference type="Proteomes" id="UP000064967"/>
    </source>
</evidence>
<reference evidence="3 4" key="1">
    <citation type="submission" date="2015-08" db="EMBL/GenBank/DDBJ databases">
        <authorList>
            <person name="Babu N.S."/>
            <person name="Beckwith C.J."/>
            <person name="Beseler K.G."/>
            <person name="Brison A."/>
            <person name="Carone J.V."/>
            <person name="Caskin T.P."/>
            <person name="Diamond M."/>
            <person name="Durham M.E."/>
            <person name="Foxe J.M."/>
            <person name="Go M."/>
            <person name="Henderson B.A."/>
            <person name="Jones I.B."/>
            <person name="McGettigan J.A."/>
            <person name="Micheletti S.J."/>
            <person name="Nasrallah M.E."/>
            <person name="Ortiz D."/>
            <person name="Piller C.R."/>
            <person name="Privatt S.R."/>
            <person name="Schneider S.L."/>
            <person name="Sharp S."/>
            <person name="Smith T.C."/>
            <person name="Stanton J.D."/>
            <person name="Ullery H.E."/>
            <person name="Wilson R.J."/>
            <person name="Serrano M.G."/>
            <person name="Buck G."/>
            <person name="Lee V."/>
            <person name="Wang Y."/>
            <person name="Carvalho R."/>
            <person name="Voegtly L."/>
            <person name="Shi R."/>
            <person name="Duckworth R."/>
            <person name="Johnson A."/>
            <person name="Loviza R."/>
            <person name="Walstead R."/>
            <person name="Shah Z."/>
            <person name="Kiflezghi M."/>
            <person name="Wade K."/>
            <person name="Ball S.L."/>
            <person name="Bradley K.W."/>
            <person name="Asai D.J."/>
            <person name="Bowman C.A."/>
            <person name="Russell D.A."/>
            <person name="Pope W.H."/>
            <person name="Jacobs-Sera D."/>
            <person name="Hendrix R.W."/>
            <person name="Hatfull G.F."/>
        </authorList>
    </citation>
    <scope>NUCLEOTIDE SEQUENCE [LARGE SCALE GENOMIC DNA]</scope>
    <source>
        <strain evidence="3 4">DSM 27648</strain>
    </source>
</reference>
<keyword evidence="3" id="KW-0812">Transmembrane</keyword>
<accession>A0A0K1Q591</accession>
<name>A0A0K1Q591_9BACT</name>
<dbReference type="PATRIC" id="fig|1391654.3.peg.7352"/>
<keyword evidence="3" id="KW-0472">Membrane</keyword>
<dbReference type="KEGG" id="llu:AKJ09_07238"/>
<evidence type="ECO:0000256" key="1">
    <source>
        <dbReference type="ARBA" id="ARBA00006817"/>
    </source>
</evidence>
<evidence type="ECO:0000259" key="2">
    <source>
        <dbReference type="Pfam" id="PF08327"/>
    </source>
</evidence>
<keyword evidence="4" id="KW-1185">Reference proteome</keyword>
<dbReference type="STRING" id="1391654.AKJ09_07238"/>
<dbReference type="EMBL" id="CP012333">
    <property type="protein sequence ID" value="AKV00575.1"/>
    <property type="molecule type" value="Genomic_DNA"/>
</dbReference>
<protein>
    <submittedName>
        <fullName evidence="3">Putative glutathione S-transferase-related transmembrane protein</fullName>
    </submittedName>
</protein>
<keyword evidence="3" id="KW-0808">Transferase</keyword>
<dbReference type="GO" id="GO:0016740">
    <property type="term" value="F:transferase activity"/>
    <property type="evidence" value="ECO:0007669"/>
    <property type="project" value="UniProtKB-KW"/>
</dbReference>
<dbReference type="Proteomes" id="UP000064967">
    <property type="component" value="Chromosome"/>
</dbReference>
<dbReference type="Pfam" id="PF08327">
    <property type="entry name" value="AHSA1"/>
    <property type="match status" value="1"/>
</dbReference>
<proteinExistence type="inferred from homology"/>
<evidence type="ECO:0000313" key="3">
    <source>
        <dbReference type="EMBL" id="AKV00575.1"/>
    </source>
</evidence>
<comment type="similarity">
    <text evidence="1">Belongs to the AHA1 family.</text>
</comment>
<dbReference type="OrthoDB" id="9805228at2"/>